<gene>
    <name evidence="1" type="ORF">HMPREF9246_1223</name>
</gene>
<dbReference type="Proteomes" id="UP000005277">
    <property type="component" value="Unassembled WGS sequence"/>
</dbReference>
<sequence length="170" mass="19801">MEELRVGGNYEFLFGREGALFNIKENGLDLTLRFHKPTKDEIEAIKNNDLKYYLTYIDGVIWLVWEFKDAKLIDTPYCATILKNKPVLQDVKDEEGYGLTITLGDCTNGKLEAIRYISLSTKVSKKLKEMVEKQPDFKKPDYYRLCQMQMMKFTTKDIKSRAIIYGKSTK</sequence>
<protein>
    <submittedName>
        <fullName evidence="1">Conserved domain protein</fullName>
    </submittedName>
</protein>
<keyword evidence="2" id="KW-1185">Reference proteome</keyword>
<organism evidence="1 2">
    <name type="scientific">Anaerococcus hydrogenalis ACS-025-V-Sch4</name>
    <dbReference type="NCBI Taxonomy" id="879306"/>
    <lineage>
        <taxon>Bacteria</taxon>
        <taxon>Bacillati</taxon>
        <taxon>Bacillota</taxon>
        <taxon>Tissierellia</taxon>
        <taxon>Tissierellales</taxon>
        <taxon>Peptoniphilaceae</taxon>
        <taxon>Anaerococcus</taxon>
    </lineage>
</organism>
<comment type="caution">
    <text evidence="1">The sequence shown here is derived from an EMBL/GenBank/DDBJ whole genome shotgun (WGS) entry which is preliminary data.</text>
</comment>
<dbReference type="EMBL" id="AEXN01000032">
    <property type="protein sequence ID" value="EGC83459.1"/>
    <property type="molecule type" value="Genomic_DNA"/>
</dbReference>
<dbReference type="RefSeq" id="WP_004817768.1">
    <property type="nucleotide sequence ID" value="NZ_AEXN01000032.1"/>
</dbReference>
<dbReference type="AlphaFoldDB" id="F0H1L9"/>
<accession>F0H1L9</accession>
<reference evidence="1 2" key="1">
    <citation type="submission" date="2011-01" db="EMBL/GenBank/DDBJ databases">
        <authorList>
            <person name="Durkin A.S."/>
            <person name="Madupu R."/>
            <person name="Torralba M."/>
            <person name="Gillis M."/>
            <person name="Methe B."/>
            <person name="Sutton G."/>
            <person name="Nelson K.E."/>
        </authorList>
    </citation>
    <scope>NUCLEOTIDE SEQUENCE [LARGE SCALE GENOMIC DNA]</scope>
    <source>
        <strain evidence="1 2">ACS-025-V-Sch4</strain>
    </source>
</reference>
<name>F0H1L9_9FIRM</name>
<proteinExistence type="predicted"/>
<evidence type="ECO:0000313" key="1">
    <source>
        <dbReference type="EMBL" id="EGC83459.1"/>
    </source>
</evidence>
<evidence type="ECO:0000313" key="2">
    <source>
        <dbReference type="Proteomes" id="UP000005277"/>
    </source>
</evidence>